<accession>A0A8S9ZFY5</accession>
<evidence type="ECO:0008006" key="3">
    <source>
        <dbReference type="Google" id="ProtNLM"/>
    </source>
</evidence>
<name>A0A8S9ZFY5_9BILA</name>
<keyword evidence="2" id="KW-1185">Reference proteome</keyword>
<organism evidence="1 2">
    <name type="scientific">Meloidogyne graminicola</name>
    <dbReference type="NCBI Taxonomy" id="189291"/>
    <lineage>
        <taxon>Eukaryota</taxon>
        <taxon>Metazoa</taxon>
        <taxon>Ecdysozoa</taxon>
        <taxon>Nematoda</taxon>
        <taxon>Chromadorea</taxon>
        <taxon>Rhabditida</taxon>
        <taxon>Tylenchina</taxon>
        <taxon>Tylenchomorpha</taxon>
        <taxon>Tylenchoidea</taxon>
        <taxon>Meloidogynidae</taxon>
        <taxon>Meloidogyninae</taxon>
        <taxon>Meloidogyne</taxon>
    </lineage>
</organism>
<evidence type="ECO:0000313" key="1">
    <source>
        <dbReference type="EMBL" id="KAF7632181.1"/>
    </source>
</evidence>
<gene>
    <name evidence="1" type="ORF">Mgra_00008434</name>
</gene>
<comment type="caution">
    <text evidence="1">The sequence shown here is derived from an EMBL/GenBank/DDBJ whole genome shotgun (WGS) entry which is preliminary data.</text>
</comment>
<dbReference type="OrthoDB" id="10262892at2759"/>
<sequence>MTENATKITEIDWSILSVVESNSQIDIEEPLAEISLEAEAKNGAEKVRLICNKNQLQDFHWKVKEAYNFLQMLTREVSK</sequence>
<dbReference type="EMBL" id="JABEBT010000110">
    <property type="protein sequence ID" value="KAF7632181.1"/>
    <property type="molecule type" value="Genomic_DNA"/>
</dbReference>
<dbReference type="Proteomes" id="UP000605970">
    <property type="component" value="Unassembled WGS sequence"/>
</dbReference>
<evidence type="ECO:0000313" key="2">
    <source>
        <dbReference type="Proteomes" id="UP000605970"/>
    </source>
</evidence>
<dbReference type="AlphaFoldDB" id="A0A8S9ZFY5"/>
<reference evidence="1" key="1">
    <citation type="journal article" date="2020" name="Ecol. Evol.">
        <title>Genome structure and content of the rice root-knot nematode (Meloidogyne graminicola).</title>
        <authorList>
            <person name="Phan N.T."/>
            <person name="Danchin E.G.J."/>
            <person name="Klopp C."/>
            <person name="Perfus-Barbeoch L."/>
            <person name="Kozlowski D.K."/>
            <person name="Koutsovoulos G.D."/>
            <person name="Lopez-Roques C."/>
            <person name="Bouchez O."/>
            <person name="Zahm M."/>
            <person name="Besnard G."/>
            <person name="Bellafiore S."/>
        </authorList>
    </citation>
    <scope>NUCLEOTIDE SEQUENCE</scope>
    <source>
        <strain evidence="1">VN-18</strain>
    </source>
</reference>
<protein>
    <recommendedName>
        <fullName evidence="3">COMM domain-containing protein</fullName>
    </recommendedName>
</protein>
<proteinExistence type="predicted"/>